<evidence type="ECO:0000313" key="4">
    <source>
        <dbReference type="Proteomes" id="UP000007073"/>
    </source>
</evidence>
<dbReference type="KEGG" id="gme:Gmet_2648"/>
<evidence type="ECO:0000313" key="3">
    <source>
        <dbReference type="EMBL" id="ABB32866.1"/>
    </source>
</evidence>
<keyword evidence="1" id="KW-0479">Metal-binding</keyword>
<evidence type="ECO:0000259" key="2">
    <source>
        <dbReference type="Pfam" id="PF07883"/>
    </source>
</evidence>
<dbReference type="Proteomes" id="UP000007073">
    <property type="component" value="Chromosome"/>
</dbReference>
<dbReference type="GO" id="GO:0046872">
    <property type="term" value="F:metal ion binding"/>
    <property type="evidence" value="ECO:0007669"/>
    <property type="project" value="UniProtKB-KW"/>
</dbReference>
<dbReference type="InterPro" id="IPR013096">
    <property type="entry name" value="Cupin_2"/>
</dbReference>
<dbReference type="EMBL" id="CP000148">
    <property type="protein sequence ID" value="ABB32866.1"/>
    <property type="molecule type" value="Genomic_DNA"/>
</dbReference>
<dbReference type="Pfam" id="PF07883">
    <property type="entry name" value="Cupin_2"/>
    <property type="match status" value="1"/>
</dbReference>
<evidence type="ECO:0000256" key="1">
    <source>
        <dbReference type="ARBA" id="ARBA00022723"/>
    </source>
</evidence>
<reference evidence="3 4" key="2">
    <citation type="journal article" date="2009" name="BMC Microbiol.">
        <title>The genome sequence of Geobacter metallireducens: features of metabolism, physiology and regulation common and dissimilar to Geobacter sulfurreducens.</title>
        <authorList>
            <person name="Aklujkar M."/>
            <person name="Krushkal J."/>
            <person name="DiBartolo G."/>
            <person name="Lapidus A."/>
            <person name="Land M.L."/>
            <person name="Lovley D.R."/>
        </authorList>
    </citation>
    <scope>NUCLEOTIDE SEQUENCE [LARGE SCALE GENOMIC DNA]</scope>
    <source>
        <strain evidence="4">ATCC 53774 / DSM 7210 / GS-15</strain>
    </source>
</reference>
<dbReference type="SUPFAM" id="SSF51182">
    <property type="entry name" value="RmlC-like cupins"/>
    <property type="match status" value="1"/>
</dbReference>
<dbReference type="RefSeq" id="WP_004511814.1">
    <property type="nucleotide sequence ID" value="NC_007517.1"/>
</dbReference>
<dbReference type="HOGENOM" id="CLU_2506802_0_0_7"/>
<dbReference type="InterPro" id="IPR051610">
    <property type="entry name" value="GPI/OXD"/>
</dbReference>
<dbReference type="PANTHER" id="PTHR35848">
    <property type="entry name" value="OXALATE-BINDING PROTEIN"/>
    <property type="match status" value="1"/>
</dbReference>
<dbReference type="Gene3D" id="2.60.120.10">
    <property type="entry name" value="Jelly Rolls"/>
    <property type="match status" value="1"/>
</dbReference>
<protein>
    <recommendedName>
        <fullName evidence="2">Cupin type-2 domain-containing protein</fullName>
    </recommendedName>
</protein>
<dbReference type="InterPro" id="IPR014710">
    <property type="entry name" value="RmlC-like_jellyroll"/>
</dbReference>
<dbReference type="InterPro" id="IPR011051">
    <property type="entry name" value="RmlC_Cupin_sf"/>
</dbReference>
<name>Q39SA8_GEOMG</name>
<dbReference type="AlphaFoldDB" id="Q39SA8"/>
<feature type="domain" description="Cupin type-2" evidence="2">
    <location>
        <begin position="19"/>
        <end position="74"/>
    </location>
</feature>
<gene>
    <name evidence="3" type="ordered locus">Gmet_2648</name>
</gene>
<proteinExistence type="predicted"/>
<sequence length="86" mass="9503">MELEQIKQGLVSNVYHLTADKKGALHKHPDHDEIFYCIKGEGVGVLERGEIELSVGKVFIVPAGVMHTVRSSDEIYVASFLVPVVK</sequence>
<reference evidence="3 4" key="1">
    <citation type="submission" date="2005-10" db="EMBL/GenBank/DDBJ databases">
        <title>Complete sequence of Geobacter metallireducens GS-15.</title>
        <authorList>
            <consortium name="US DOE Joint Genome Institute"/>
            <person name="Copeland A."/>
            <person name="Lucas S."/>
            <person name="Lapidus A."/>
            <person name="Barry K."/>
            <person name="Detter J.C."/>
            <person name="Glavina T."/>
            <person name="Hammon N."/>
            <person name="Israni S."/>
            <person name="Pitluck S."/>
            <person name="Di Bartolo G."/>
            <person name="Chain P."/>
            <person name="Schmutz J."/>
            <person name="Larimer F."/>
            <person name="Land M."/>
            <person name="Kyrpides N."/>
            <person name="Ivanova N."/>
            <person name="Richardson P."/>
        </authorList>
    </citation>
    <scope>NUCLEOTIDE SEQUENCE [LARGE SCALE GENOMIC DNA]</scope>
    <source>
        <strain evidence="4">ATCC 53774 / DSM 7210 / GS-15</strain>
    </source>
</reference>
<keyword evidence="4" id="KW-1185">Reference proteome</keyword>
<dbReference type="STRING" id="269799.Gmet_2648"/>
<organism evidence="3 4">
    <name type="scientific">Geobacter metallireducens (strain ATCC 53774 / DSM 7210 / GS-15)</name>
    <dbReference type="NCBI Taxonomy" id="269799"/>
    <lineage>
        <taxon>Bacteria</taxon>
        <taxon>Pseudomonadati</taxon>
        <taxon>Thermodesulfobacteriota</taxon>
        <taxon>Desulfuromonadia</taxon>
        <taxon>Geobacterales</taxon>
        <taxon>Geobacteraceae</taxon>
        <taxon>Geobacter</taxon>
    </lineage>
</organism>
<accession>Q39SA8</accession>
<dbReference type="eggNOG" id="COG0662">
    <property type="taxonomic scope" value="Bacteria"/>
</dbReference>